<dbReference type="EMBL" id="CP035282">
    <property type="protein sequence ID" value="QAT62067.1"/>
    <property type="molecule type" value="Genomic_DNA"/>
</dbReference>
<dbReference type="Gene3D" id="1.10.8.1000">
    <property type="entry name" value="Ornithine 4,5 aminomutase S component, alpha subunit-like"/>
    <property type="match status" value="1"/>
</dbReference>
<dbReference type="InterPro" id="IPR016176">
    <property type="entry name" value="Cbl-dep_enz_cat"/>
</dbReference>
<gene>
    <name evidence="2" type="ORF">EQM13_10950</name>
</gene>
<dbReference type="KEGG" id="spoa:EQM13_10950"/>
<evidence type="ECO:0000259" key="1">
    <source>
        <dbReference type="Pfam" id="PF16552"/>
    </source>
</evidence>
<sequence>MKRADDFQERRKHLANLSEEELKERFWELAGKIVDPMVDLAYKNTSPSIERSVLLRMGFSSIEAKGIVDKAVERGLLGKGAGNIVYRLAKEKHMGIRETGLKLYEGQMWEDAIAAFKGGAK</sequence>
<name>A0A410QDI8_9FIRM</name>
<dbReference type="GO" id="GO:0031419">
    <property type="term" value="F:cobalamin binding"/>
    <property type="evidence" value="ECO:0007669"/>
    <property type="project" value="InterPro"/>
</dbReference>
<evidence type="ECO:0000313" key="2">
    <source>
        <dbReference type="EMBL" id="QAT62067.1"/>
    </source>
</evidence>
<dbReference type="InterPro" id="IPR015130">
    <property type="entry name" value="Lys-AminoMut_A"/>
</dbReference>
<dbReference type="AlphaFoldDB" id="A0A410QDI8"/>
<dbReference type="SUPFAM" id="SSF51703">
    <property type="entry name" value="Cobalamin (vitamin B12)-dependent enzymes"/>
    <property type="match status" value="1"/>
</dbReference>
<dbReference type="Proteomes" id="UP000287969">
    <property type="component" value="Chromosome"/>
</dbReference>
<protein>
    <submittedName>
        <fullName evidence="2">Ornithine aminomutase</fullName>
    </submittedName>
</protein>
<dbReference type="RefSeq" id="WP_071139082.1">
    <property type="nucleotide sequence ID" value="NZ_CP035282.1"/>
</dbReference>
<feature type="domain" description="D-Lysine 5,6-aminomutase alpha subunit" evidence="1">
    <location>
        <begin position="2"/>
        <end position="115"/>
    </location>
</feature>
<proteinExistence type="predicted"/>
<evidence type="ECO:0000313" key="3">
    <source>
        <dbReference type="Proteomes" id="UP000287969"/>
    </source>
</evidence>
<keyword evidence="3" id="KW-1185">Reference proteome</keyword>
<dbReference type="Pfam" id="PF16552">
    <property type="entry name" value="OAM_alpha"/>
    <property type="match status" value="1"/>
</dbReference>
<dbReference type="GO" id="GO:0003824">
    <property type="term" value="F:catalytic activity"/>
    <property type="evidence" value="ECO:0007669"/>
    <property type="project" value="InterPro"/>
</dbReference>
<accession>A0A410QDI8</accession>
<dbReference type="Gene3D" id="6.10.250.2220">
    <property type="match status" value="1"/>
</dbReference>
<dbReference type="OrthoDB" id="5147116at2"/>
<reference evidence="3" key="1">
    <citation type="submission" date="2019-01" db="EMBL/GenBank/DDBJ databases">
        <title>Draft genomes of a novel of Sporanaerobacter strains.</title>
        <authorList>
            <person name="Ma S."/>
        </authorList>
    </citation>
    <scope>NUCLEOTIDE SEQUENCE [LARGE SCALE GENOMIC DNA]</scope>
    <source>
        <strain evidence="3">NJN-17</strain>
    </source>
</reference>
<organism evidence="2 3">
    <name type="scientific">Acidilutibacter cellobiosedens</name>
    <dbReference type="NCBI Taxonomy" id="2507161"/>
    <lineage>
        <taxon>Bacteria</taxon>
        <taxon>Bacillati</taxon>
        <taxon>Bacillota</taxon>
        <taxon>Tissierellia</taxon>
        <taxon>Tissierellales</taxon>
        <taxon>Acidilutibacteraceae</taxon>
        <taxon>Acidilutibacter</taxon>
    </lineage>
</organism>